<dbReference type="EMBL" id="JACMSC010000022">
    <property type="protein sequence ID" value="KAG6469257.1"/>
    <property type="molecule type" value="Genomic_DNA"/>
</dbReference>
<dbReference type="AlphaFoldDB" id="A0A8J5ETY3"/>
<accession>A0A8J5ETY3</accession>
<sequence>MAERKRSSRRPKPPTATEVGGARLSGPRLTLPSSRRPTFRRPTRVLPRSSSQPLLRTVRFLLDPTFQYGIEGRSALILSGLQASFHSTPRDSFSFDVTLIGGLIIIIKNCICWFFGSGFAGGDKGCGERDGTREPWPGQGDGEDGGQSGGSDRSGGGQVEQGGKECLA</sequence>
<evidence type="ECO:0000313" key="2">
    <source>
        <dbReference type="EMBL" id="KAG6469257.1"/>
    </source>
</evidence>
<comment type="caution">
    <text evidence="2">The sequence shown here is derived from an EMBL/GenBank/DDBJ whole genome shotgun (WGS) entry which is preliminary data.</text>
</comment>
<name>A0A8J5ETY3_ZINOF</name>
<proteinExistence type="predicted"/>
<feature type="region of interest" description="Disordered" evidence="1">
    <location>
        <begin position="1"/>
        <end position="50"/>
    </location>
</feature>
<protein>
    <submittedName>
        <fullName evidence="2">Uncharacterized protein</fullName>
    </submittedName>
</protein>
<feature type="compositionally biased region" description="Gly residues" evidence="1">
    <location>
        <begin position="145"/>
        <end position="160"/>
    </location>
</feature>
<dbReference type="Proteomes" id="UP000734854">
    <property type="component" value="Unassembled WGS sequence"/>
</dbReference>
<feature type="compositionally biased region" description="Basic residues" evidence="1">
    <location>
        <begin position="1"/>
        <end position="12"/>
    </location>
</feature>
<organism evidence="2 3">
    <name type="scientific">Zingiber officinale</name>
    <name type="common">Ginger</name>
    <name type="synonym">Amomum zingiber</name>
    <dbReference type="NCBI Taxonomy" id="94328"/>
    <lineage>
        <taxon>Eukaryota</taxon>
        <taxon>Viridiplantae</taxon>
        <taxon>Streptophyta</taxon>
        <taxon>Embryophyta</taxon>
        <taxon>Tracheophyta</taxon>
        <taxon>Spermatophyta</taxon>
        <taxon>Magnoliopsida</taxon>
        <taxon>Liliopsida</taxon>
        <taxon>Zingiberales</taxon>
        <taxon>Zingiberaceae</taxon>
        <taxon>Zingiber</taxon>
    </lineage>
</organism>
<reference evidence="2 3" key="1">
    <citation type="submission" date="2020-08" db="EMBL/GenBank/DDBJ databases">
        <title>Plant Genome Project.</title>
        <authorList>
            <person name="Zhang R.-G."/>
        </authorList>
    </citation>
    <scope>NUCLEOTIDE SEQUENCE [LARGE SCALE GENOMIC DNA]</scope>
    <source>
        <tissue evidence="2">Rhizome</tissue>
    </source>
</reference>
<gene>
    <name evidence="2" type="ORF">ZIOFF_073963</name>
</gene>
<evidence type="ECO:0000313" key="3">
    <source>
        <dbReference type="Proteomes" id="UP000734854"/>
    </source>
</evidence>
<feature type="region of interest" description="Disordered" evidence="1">
    <location>
        <begin position="126"/>
        <end position="168"/>
    </location>
</feature>
<evidence type="ECO:0000256" key="1">
    <source>
        <dbReference type="SAM" id="MobiDB-lite"/>
    </source>
</evidence>
<keyword evidence="3" id="KW-1185">Reference proteome</keyword>